<organism evidence="1 2">
    <name type="scientific">Gigaspora margarita</name>
    <dbReference type="NCBI Taxonomy" id="4874"/>
    <lineage>
        <taxon>Eukaryota</taxon>
        <taxon>Fungi</taxon>
        <taxon>Fungi incertae sedis</taxon>
        <taxon>Mucoromycota</taxon>
        <taxon>Glomeromycotina</taxon>
        <taxon>Glomeromycetes</taxon>
        <taxon>Diversisporales</taxon>
        <taxon>Gigasporaceae</taxon>
        <taxon>Gigaspora</taxon>
    </lineage>
</organism>
<sequence length="110" mass="12577">DVNERLPDILHLWECLLFVINHREGNKLSETLIELIIPTEAEPAESAPSRKLILELLECGTTNYSTNEIQNQFKDKDTIEVLFNPSNNPVVEINSKEENIYSSIWAPKAK</sequence>
<evidence type="ECO:0000313" key="2">
    <source>
        <dbReference type="Proteomes" id="UP000789901"/>
    </source>
</evidence>
<dbReference type="Proteomes" id="UP000789901">
    <property type="component" value="Unassembled WGS sequence"/>
</dbReference>
<protein>
    <submittedName>
        <fullName evidence="1">11042_t:CDS:1</fullName>
    </submittedName>
</protein>
<evidence type="ECO:0000313" key="1">
    <source>
        <dbReference type="EMBL" id="CAG8833950.1"/>
    </source>
</evidence>
<dbReference type="EMBL" id="CAJVQB010048381">
    <property type="protein sequence ID" value="CAG8833950.1"/>
    <property type="molecule type" value="Genomic_DNA"/>
</dbReference>
<gene>
    <name evidence="1" type="ORF">GMARGA_LOCUS31802</name>
</gene>
<feature type="non-terminal residue" evidence="1">
    <location>
        <position position="1"/>
    </location>
</feature>
<feature type="non-terminal residue" evidence="1">
    <location>
        <position position="110"/>
    </location>
</feature>
<reference evidence="1 2" key="1">
    <citation type="submission" date="2021-06" db="EMBL/GenBank/DDBJ databases">
        <authorList>
            <person name="Kallberg Y."/>
            <person name="Tangrot J."/>
            <person name="Rosling A."/>
        </authorList>
    </citation>
    <scope>NUCLEOTIDE SEQUENCE [LARGE SCALE GENOMIC DNA]</scope>
    <source>
        <strain evidence="1 2">120-4 pot B 10/14</strain>
    </source>
</reference>
<accession>A0ABN7WKM6</accession>
<comment type="caution">
    <text evidence="1">The sequence shown here is derived from an EMBL/GenBank/DDBJ whole genome shotgun (WGS) entry which is preliminary data.</text>
</comment>
<name>A0ABN7WKM6_GIGMA</name>
<keyword evidence="2" id="KW-1185">Reference proteome</keyword>
<proteinExistence type="predicted"/>